<reference evidence="2" key="1">
    <citation type="submission" date="2020-04" db="EMBL/GenBank/DDBJ databases">
        <title>Peptoniphilus sp. nov. isolated from swine feces.</title>
        <authorList>
            <person name="Ryu S.W."/>
        </authorList>
    </citation>
    <scope>NUCLEOTIDE SEQUENCE [LARGE SCALE GENOMIC DNA]</scope>
    <source>
        <strain evidence="2">AGMB00490</strain>
    </source>
</reference>
<keyword evidence="2" id="KW-0808">Transferase</keyword>
<dbReference type="GO" id="GO:0008168">
    <property type="term" value="F:methyltransferase activity"/>
    <property type="evidence" value="ECO:0007669"/>
    <property type="project" value="UniProtKB-KW"/>
</dbReference>
<feature type="coiled-coil region" evidence="1">
    <location>
        <begin position="234"/>
        <end position="270"/>
    </location>
</feature>
<accession>A0A848RHJ5</accession>
<gene>
    <name evidence="2" type="ORF">HKO22_06935</name>
</gene>
<keyword evidence="2" id="KW-0489">Methyltransferase</keyword>
<dbReference type="Gene3D" id="3.40.50.150">
    <property type="entry name" value="Vaccinia Virus protein VP39"/>
    <property type="match status" value="1"/>
</dbReference>
<keyword evidence="1" id="KW-0175">Coiled coil</keyword>
<dbReference type="GO" id="GO:0032259">
    <property type="term" value="P:methylation"/>
    <property type="evidence" value="ECO:0007669"/>
    <property type="project" value="UniProtKB-KW"/>
</dbReference>
<dbReference type="EMBL" id="JABDSR010000008">
    <property type="protein sequence ID" value="NMW85465.1"/>
    <property type="molecule type" value="Genomic_DNA"/>
</dbReference>
<evidence type="ECO:0000256" key="1">
    <source>
        <dbReference type="SAM" id="Coils"/>
    </source>
</evidence>
<protein>
    <submittedName>
        <fullName evidence="2">SAM-dependent methyltransferase</fullName>
    </submittedName>
</protein>
<organism evidence="2 3">
    <name type="scientific">Peptoniphilus faecalis</name>
    <dbReference type="NCBI Taxonomy" id="2731255"/>
    <lineage>
        <taxon>Bacteria</taxon>
        <taxon>Bacillati</taxon>
        <taxon>Bacillota</taxon>
        <taxon>Tissierellia</taxon>
        <taxon>Tissierellales</taxon>
        <taxon>Peptoniphilaceae</taxon>
        <taxon>Peptoniphilus</taxon>
    </lineage>
</organism>
<dbReference type="RefSeq" id="WP_169969506.1">
    <property type="nucleotide sequence ID" value="NZ_JABDSR010000008.1"/>
</dbReference>
<sequence length="293" mass="34340">MKEFNNRQIANKHAEYVTGEVLRKYAAEKVKKYVPDLKTIFDGAAGSGQLEQFLNAEKIIAVEIQEQAADTLKENFPNADVYTTSFFLYKDFKEYDASLINPPFSLSLKDQTKEEIKAIQEEYPWKKSGVLDDIFLLRSLNFTKRYSFYILFPGIAYRKAERKAREIIGNKLLELNYIENGFKDTTISVVFIVIDKEKKSKNYTSEIYDCQTKTVNVREEFEIDVNYWQLAKDIKEKEEEIDIVKLEAEIKKNNKNIIRLNKEIDKIIEEEIKPFLYGEVDNIENEPKQISLF</sequence>
<evidence type="ECO:0000313" key="2">
    <source>
        <dbReference type="EMBL" id="NMW85465.1"/>
    </source>
</evidence>
<dbReference type="SUPFAM" id="SSF53335">
    <property type="entry name" value="S-adenosyl-L-methionine-dependent methyltransferases"/>
    <property type="match status" value="1"/>
</dbReference>
<evidence type="ECO:0000313" key="3">
    <source>
        <dbReference type="Proteomes" id="UP000568273"/>
    </source>
</evidence>
<keyword evidence="3" id="KW-1185">Reference proteome</keyword>
<dbReference type="AlphaFoldDB" id="A0A848RHJ5"/>
<comment type="caution">
    <text evidence="2">The sequence shown here is derived from an EMBL/GenBank/DDBJ whole genome shotgun (WGS) entry which is preliminary data.</text>
</comment>
<name>A0A848RHJ5_9FIRM</name>
<dbReference type="InterPro" id="IPR029063">
    <property type="entry name" value="SAM-dependent_MTases_sf"/>
</dbReference>
<dbReference type="Proteomes" id="UP000568273">
    <property type="component" value="Unassembled WGS sequence"/>
</dbReference>
<proteinExistence type="predicted"/>